<accession>A0ABQ8FSQ4</accession>
<dbReference type="Proteomes" id="UP000774617">
    <property type="component" value="Unassembled WGS sequence"/>
</dbReference>
<comment type="caution">
    <text evidence="1">The sequence shown here is derived from an EMBL/GenBank/DDBJ whole genome shotgun (WGS) entry which is preliminary data.</text>
</comment>
<proteinExistence type="predicted"/>
<gene>
    <name evidence="1" type="ORF">B0J12DRAFT_687361</name>
</gene>
<dbReference type="EMBL" id="JAGTJR010000065">
    <property type="protein sequence ID" value="KAH7021688.1"/>
    <property type="molecule type" value="Genomic_DNA"/>
</dbReference>
<name>A0ABQ8FSQ4_9PEZI</name>
<evidence type="ECO:0000313" key="1">
    <source>
        <dbReference type="EMBL" id="KAH7021688.1"/>
    </source>
</evidence>
<organism evidence="1 2">
    <name type="scientific">Macrophomina phaseolina</name>
    <dbReference type="NCBI Taxonomy" id="35725"/>
    <lineage>
        <taxon>Eukaryota</taxon>
        <taxon>Fungi</taxon>
        <taxon>Dikarya</taxon>
        <taxon>Ascomycota</taxon>
        <taxon>Pezizomycotina</taxon>
        <taxon>Dothideomycetes</taxon>
        <taxon>Dothideomycetes incertae sedis</taxon>
        <taxon>Botryosphaeriales</taxon>
        <taxon>Botryosphaeriaceae</taxon>
        <taxon>Macrophomina</taxon>
    </lineage>
</organism>
<reference evidence="1 2" key="1">
    <citation type="journal article" date="2021" name="Nat. Commun.">
        <title>Genetic determinants of endophytism in the Arabidopsis root mycobiome.</title>
        <authorList>
            <person name="Mesny F."/>
            <person name="Miyauchi S."/>
            <person name="Thiergart T."/>
            <person name="Pickel B."/>
            <person name="Atanasova L."/>
            <person name="Karlsson M."/>
            <person name="Huettel B."/>
            <person name="Barry K.W."/>
            <person name="Haridas S."/>
            <person name="Chen C."/>
            <person name="Bauer D."/>
            <person name="Andreopoulos W."/>
            <person name="Pangilinan J."/>
            <person name="LaButti K."/>
            <person name="Riley R."/>
            <person name="Lipzen A."/>
            <person name="Clum A."/>
            <person name="Drula E."/>
            <person name="Henrissat B."/>
            <person name="Kohler A."/>
            <person name="Grigoriev I.V."/>
            <person name="Martin F.M."/>
            <person name="Hacquard S."/>
        </authorList>
    </citation>
    <scope>NUCLEOTIDE SEQUENCE [LARGE SCALE GENOMIC DNA]</scope>
    <source>
        <strain evidence="1 2">MPI-SDFR-AT-0080</strain>
    </source>
</reference>
<protein>
    <submittedName>
        <fullName evidence="1">Uncharacterized protein</fullName>
    </submittedName>
</protein>
<keyword evidence="2" id="KW-1185">Reference proteome</keyword>
<evidence type="ECO:0000313" key="2">
    <source>
        <dbReference type="Proteomes" id="UP000774617"/>
    </source>
</evidence>
<feature type="non-terminal residue" evidence="1">
    <location>
        <position position="1"/>
    </location>
</feature>
<sequence length="115" mass="12941">GASISAFALNFLRQPRFLLVLSSTSCSLRCLNLTFPPPYFYAILTFLPSSLSCRPHFSATLTVLAIFRVSAVPRKPRAARPFPLSYSKIYDNRMVHTISLALRSLHDMITKYSTL</sequence>